<accession>A0ABT6R2D9</accession>
<sequence length="148" mass="17212">MMTQAIKKIIVPELRKQGFKGSYPHFRRKQDTHQELLMFYITKYSASFYIETGVIPLTSYLNSEGDLIPPNKVTVFSLKGNERFTVGSDVVANHDGMYFMMKGLSSEEEHEQLAEEAFTYLKTSEPDWITRCSEWNKKLYESFDEDDA</sequence>
<evidence type="ECO:0000313" key="1">
    <source>
        <dbReference type="EMBL" id="MDI3235116.1"/>
    </source>
</evidence>
<proteinExistence type="predicted"/>
<protein>
    <submittedName>
        <fullName evidence="1">DUF4304 domain-containing protein</fullName>
    </submittedName>
</protein>
<name>A0ABT6R2D9_9BACL</name>
<dbReference type="InterPro" id="IPR025412">
    <property type="entry name" value="DUF4304"/>
</dbReference>
<dbReference type="EMBL" id="JASBQV010000012">
    <property type="protein sequence ID" value="MDI3235116.1"/>
    <property type="molecule type" value="Genomic_DNA"/>
</dbReference>
<dbReference type="Proteomes" id="UP001243286">
    <property type="component" value="Unassembled WGS sequence"/>
</dbReference>
<dbReference type="Pfam" id="PF14137">
    <property type="entry name" value="DUF4304"/>
    <property type="match status" value="1"/>
</dbReference>
<gene>
    <name evidence="1" type="ORF">QK289_08875</name>
</gene>
<organism evidence="1 2">
    <name type="scientific">Exiguobacterium antarcticum</name>
    <dbReference type="NCBI Taxonomy" id="132920"/>
    <lineage>
        <taxon>Bacteria</taxon>
        <taxon>Bacillati</taxon>
        <taxon>Bacillota</taxon>
        <taxon>Bacilli</taxon>
        <taxon>Bacillales</taxon>
        <taxon>Bacillales Family XII. Incertae Sedis</taxon>
        <taxon>Exiguobacterium</taxon>
    </lineage>
</organism>
<dbReference type="RefSeq" id="WP_282356309.1">
    <property type="nucleotide sequence ID" value="NZ_JASBQV010000012.1"/>
</dbReference>
<evidence type="ECO:0000313" key="2">
    <source>
        <dbReference type="Proteomes" id="UP001243286"/>
    </source>
</evidence>
<keyword evidence="2" id="KW-1185">Reference proteome</keyword>
<reference evidence="1 2" key="1">
    <citation type="submission" date="2023-04" db="EMBL/GenBank/DDBJ databases">
        <title>Antarctic isolates genomes.</title>
        <authorList>
            <person name="Dimov S.G."/>
        </authorList>
    </citation>
    <scope>NUCLEOTIDE SEQUENCE [LARGE SCALE GENOMIC DNA]</scope>
    <source>
        <strain evidence="1 2">AL19</strain>
    </source>
</reference>
<comment type="caution">
    <text evidence="1">The sequence shown here is derived from an EMBL/GenBank/DDBJ whole genome shotgun (WGS) entry which is preliminary data.</text>
</comment>